<dbReference type="Proteomes" id="UP000735302">
    <property type="component" value="Unassembled WGS sequence"/>
</dbReference>
<reference evidence="2 3" key="1">
    <citation type="journal article" date="2021" name="Elife">
        <title>Chloroplast acquisition without the gene transfer in kleptoplastic sea slugs, Plakobranchus ocellatus.</title>
        <authorList>
            <person name="Maeda T."/>
            <person name="Takahashi S."/>
            <person name="Yoshida T."/>
            <person name="Shimamura S."/>
            <person name="Takaki Y."/>
            <person name="Nagai Y."/>
            <person name="Toyoda A."/>
            <person name="Suzuki Y."/>
            <person name="Arimoto A."/>
            <person name="Ishii H."/>
            <person name="Satoh N."/>
            <person name="Nishiyama T."/>
            <person name="Hasebe M."/>
            <person name="Maruyama T."/>
            <person name="Minagawa J."/>
            <person name="Obokata J."/>
            <person name="Shigenobu S."/>
        </authorList>
    </citation>
    <scope>NUCLEOTIDE SEQUENCE [LARGE SCALE GENOMIC DNA]</scope>
</reference>
<keyword evidence="3" id="KW-1185">Reference proteome</keyword>
<sequence length="119" mass="13039">MNTKSIDISITIGNENRSEPKPVSINALTKSPPQKRRARSPRPLELIELKKQANKQGPNSIKHASSFSYLGPELQINIIFTVAVTMIDLTANPGNGLCVSNAYNIAFQAARTSYWVVSV</sequence>
<organism evidence="2 3">
    <name type="scientific">Plakobranchus ocellatus</name>
    <dbReference type="NCBI Taxonomy" id="259542"/>
    <lineage>
        <taxon>Eukaryota</taxon>
        <taxon>Metazoa</taxon>
        <taxon>Spiralia</taxon>
        <taxon>Lophotrochozoa</taxon>
        <taxon>Mollusca</taxon>
        <taxon>Gastropoda</taxon>
        <taxon>Heterobranchia</taxon>
        <taxon>Euthyneura</taxon>
        <taxon>Panpulmonata</taxon>
        <taxon>Sacoglossa</taxon>
        <taxon>Placobranchoidea</taxon>
        <taxon>Plakobranchidae</taxon>
        <taxon>Plakobranchus</taxon>
    </lineage>
</organism>
<accession>A0AAV4DKI6</accession>
<dbReference type="AlphaFoldDB" id="A0AAV4DKI6"/>
<proteinExistence type="predicted"/>
<dbReference type="EMBL" id="BLXT01007956">
    <property type="protein sequence ID" value="GFO44495.1"/>
    <property type="molecule type" value="Genomic_DNA"/>
</dbReference>
<feature type="region of interest" description="Disordered" evidence="1">
    <location>
        <begin position="1"/>
        <end position="43"/>
    </location>
</feature>
<evidence type="ECO:0000313" key="3">
    <source>
        <dbReference type="Proteomes" id="UP000735302"/>
    </source>
</evidence>
<feature type="compositionally biased region" description="Polar residues" evidence="1">
    <location>
        <begin position="1"/>
        <end position="15"/>
    </location>
</feature>
<comment type="caution">
    <text evidence="2">The sequence shown here is derived from an EMBL/GenBank/DDBJ whole genome shotgun (WGS) entry which is preliminary data.</text>
</comment>
<evidence type="ECO:0000256" key="1">
    <source>
        <dbReference type="SAM" id="MobiDB-lite"/>
    </source>
</evidence>
<evidence type="ECO:0000313" key="2">
    <source>
        <dbReference type="EMBL" id="GFO44495.1"/>
    </source>
</evidence>
<gene>
    <name evidence="2" type="ORF">PoB_007100000</name>
</gene>
<name>A0AAV4DKI6_9GAST</name>
<protein>
    <submittedName>
        <fullName evidence="2">Uncharacterized protein</fullName>
    </submittedName>
</protein>